<proteinExistence type="predicted"/>
<feature type="domain" description="Outer membrane protein beta-barrel" evidence="2">
    <location>
        <begin position="30"/>
        <end position="208"/>
    </location>
</feature>
<feature type="chain" id="PRO_5002299926" description="Outer membrane protein beta-barrel domain-containing protein" evidence="1">
    <location>
        <begin position="25"/>
        <end position="234"/>
    </location>
</feature>
<gene>
    <name evidence="3" type="ORF">VC82_1887</name>
</gene>
<dbReference type="EMBL" id="CP011071">
    <property type="protein sequence ID" value="AKA35492.1"/>
    <property type="molecule type" value="Genomic_DNA"/>
</dbReference>
<protein>
    <recommendedName>
        <fullName evidence="2">Outer membrane protein beta-barrel domain-containing protein</fullName>
    </recommendedName>
</protein>
<dbReference type="STRING" id="516051.VC82_1887"/>
<dbReference type="AlphaFoldDB" id="A0A0D5YT30"/>
<dbReference type="InterPro" id="IPR025665">
    <property type="entry name" value="Beta-barrel_OMP_2"/>
</dbReference>
<reference evidence="3 4" key="1">
    <citation type="submission" date="2015-03" db="EMBL/GenBank/DDBJ databases">
        <title>Complete genome sequence of Muricauda lutaonensis CC-HSB-11T, isolated from a coastal hot spring.</title>
        <authorList>
            <person name="Kim K.M."/>
        </authorList>
    </citation>
    <scope>NUCLEOTIDE SEQUENCE [LARGE SCALE GENOMIC DNA]</scope>
    <source>
        <strain evidence="3 4">CC-HSB-11</strain>
    </source>
</reference>
<dbReference type="KEGG" id="mlt:VC82_1887"/>
<evidence type="ECO:0000313" key="3">
    <source>
        <dbReference type="EMBL" id="AKA35492.1"/>
    </source>
</evidence>
<dbReference type="Proteomes" id="UP000032726">
    <property type="component" value="Chromosome"/>
</dbReference>
<keyword evidence="1" id="KW-0732">Signal</keyword>
<organism evidence="3 4">
    <name type="scientific">Flagellimonas lutaonensis</name>
    <dbReference type="NCBI Taxonomy" id="516051"/>
    <lineage>
        <taxon>Bacteria</taxon>
        <taxon>Pseudomonadati</taxon>
        <taxon>Bacteroidota</taxon>
        <taxon>Flavobacteriia</taxon>
        <taxon>Flavobacteriales</taxon>
        <taxon>Flavobacteriaceae</taxon>
        <taxon>Flagellimonas</taxon>
    </lineage>
</organism>
<evidence type="ECO:0000256" key="1">
    <source>
        <dbReference type="SAM" id="SignalP"/>
    </source>
</evidence>
<name>A0A0D5YT30_9FLAO</name>
<dbReference type="PATRIC" id="fig|516051.4.peg.1945"/>
<dbReference type="HOGENOM" id="CLU_069558_0_0_10"/>
<accession>A0A0D5YT30</accession>
<feature type="signal peptide" evidence="1">
    <location>
        <begin position="1"/>
        <end position="24"/>
    </location>
</feature>
<evidence type="ECO:0000259" key="2">
    <source>
        <dbReference type="Pfam" id="PF13568"/>
    </source>
</evidence>
<keyword evidence="4" id="KW-1185">Reference proteome</keyword>
<evidence type="ECO:0000313" key="4">
    <source>
        <dbReference type="Proteomes" id="UP000032726"/>
    </source>
</evidence>
<sequence length="234" mass="27028">MCASYMKRCLLLVFATIFGLVARAQVYPESEYAGTKYLEDQFYVGVGYNFLVEKPKDVVQRGLSYSLQAGFIRDIPLNKRRNVGFGLGAGYSVSSYYTNMVAAKEGDDISYSIADLQDFKRSKLETHALEVPLEFRWRTSTDVTYKFWRVYGGVKVSYIFAKSYRRVNESGSDRFRNDDLQDLQYGAFLRFGYNTWNINIYYGLNSLLKDNVFLDNDTPIELRPLKVGLIFYIL</sequence>
<dbReference type="Pfam" id="PF13568">
    <property type="entry name" value="OMP_b-brl_2"/>
    <property type="match status" value="1"/>
</dbReference>